<sequence length="249" mass="27268">MDESIVSLHFSNLENMEKPCESQYVTSKRRNRFLKYDGNIYDLENMEKPCESQYVTSKRRNRFLKYDGNIYAVLGGRGQDGGVSGRVSVSSAARAYSKAQRSRAPSSRASLSVWGALRRSGGREERPSKWRTGRRGLPDRAAGGPWGTHGWRGRPSRARGPGGTPGGAVGGSLAQWQSGEERLMGGVRRQLSSRGGTGEGPKKRSGGVWLRALWHQGQPGWALEGRAGEAGPPLAPMAPDNRCALRWEE</sequence>
<dbReference type="AlphaFoldDB" id="A0AAV7QM00"/>
<proteinExistence type="predicted"/>
<organism evidence="2 3">
    <name type="scientific">Pleurodeles waltl</name>
    <name type="common">Iberian ribbed newt</name>
    <dbReference type="NCBI Taxonomy" id="8319"/>
    <lineage>
        <taxon>Eukaryota</taxon>
        <taxon>Metazoa</taxon>
        <taxon>Chordata</taxon>
        <taxon>Craniata</taxon>
        <taxon>Vertebrata</taxon>
        <taxon>Euteleostomi</taxon>
        <taxon>Amphibia</taxon>
        <taxon>Batrachia</taxon>
        <taxon>Caudata</taxon>
        <taxon>Salamandroidea</taxon>
        <taxon>Salamandridae</taxon>
        <taxon>Pleurodelinae</taxon>
        <taxon>Pleurodeles</taxon>
    </lineage>
</organism>
<dbReference type="EMBL" id="JANPWB010000010">
    <property type="protein sequence ID" value="KAJ1141582.1"/>
    <property type="molecule type" value="Genomic_DNA"/>
</dbReference>
<feature type="region of interest" description="Disordered" evidence="1">
    <location>
        <begin position="116"/>
        <end position="173"/>
    </location>
</feature>
<evidence type="ECO:0000313" key="2">
    <source>
        <dbReference type="EMBL" id="KAJ1141582.1"/>
    </source>
</evidence>
<protein>
    <submittedName>
        <fullName evidence="2">Uncharacterized protein</fullName>
    </submittedName>
</protein>
<evidence type="ECO:0000313" key="3">
    <source>
        <dbReference type="Proteomes" id="UP001066276"/>
    </source>
</evidence>
<keyword evidence="3" id="KW-1185">Reference proteome</keyword>
<accession>A0AAV7QM00</accession>
<evidence type="ECO:0000256" key="1">
    <source>
        <dbReference type="SAM" id="MobiDB-lite"/>
    </source>
</evidence>
<comment type="caution">
    <text evidence="2">The sequence shown here is derived from an EMBL/GenBank/DDBJ whole genome shotgun (WGS) entry which is preliminary data.</text>
</comment>
<feature type="region of interest" description="Disordered" evidence="1">
    <location>
        <begin position="222"/>
        <end position="249"/>
    </location>
</feature>
<dbReference type="Proteomes" id="UP001066276">
    <property type="component" value="Chromosome 6"/>
</dbReference>
<reference evidence="2" key="1">
    <citation type="journal article" date="2022" name="bioRxiv">
        <title>Sequencing and chromosome-scale assembly of the giantPleurodeles waltlgenome.</title>
        <authorList>
            <person name="Brown T."/>
            <person name="Elewa A."/>
            <person name="Iarovenko S."/>
            <person name="Subramanian E."/>
            <person name="Araus A.J."/>
            <person name="Petzold A."/>
            <person name="Susuki M."/>
            <person name="Suzuki K.-i.T."/>
            <person name="Hayashi T."/>
            <person name="Toyoda A."/>
            <person name="Oliveira C."/>
            <person name="Osipova E."/>
            <person name="Leigh N.D."/>
            <person name="Simon A."/>
            <person name="Yun M.H."/>
        </authorList>
    </citation>
    <scope>NUCLEOTIDE SEQUENCE</scope>
    <source>
        <strain evidence="2">20211129_DDA</strain>
        <tissue evidence="2">Liver</tissue>
    </source>
</reference>
<name>A0AAV7QM00_PLEWA</name>
<feature type="compositionally biased region" description="Gly residues" evidence="1">
    <location>
        <begin position="160"/>
        <end position="170"/>
    </location>
</feature>
<gene>
    <name evidence="2" type="ORF">NDU88_007910</name>
</gene>